<organism evidence="1 2">
    <name type="scientific">Lentinus brumalis</name>
    <dbReference type="NCBI Taxonomy" id="2498619"/>
    <lineage>
        <taxon>Eukaryota</taxon>
        <taxon>Fungi</taxon>
        <taxon>Dikarya</taxon>
        <taxon>Basidiomycota</taxon>
        <taxon>Agaricomycotina</taxon>
        <taxon>Agaricomycetes</taxon>
        <taxon>Polyporales</taxon>
        <taxon>Polyporaceae</taxon>
        <taxon>Lentinus</taxon>
    </lineage>
</organism>
<gene>
    <name evidence="1" type="ORF">OH76DRAFT_947142</name>
</gene>
<dbReference type="EMBL" id="KZ857436">
    <property type="protein sequence ID" value="RDX45567.1"/>
    <property type="molecule type" value="Genomic_DNA"/>
</dbReference>
<proteinExistence type="predicted"/>
<dbReference type="AlphaFoldDB" id="A0A371CZ70"/>
<dbReference type="Proteomes" id="UP000256964">
    <property type="component" value="Unassembled WGS sequence"/>
</dbReference>
<keyword evidence="2" id="KW-1185">Reference proteome</keyword>
<protein>
    <submittedName>
        <fullName evidence="1">Uncharacterized protein</fullName>
    </submittedName>
</protein>
<sequence length="159" mass="17032">MLAALPALRKLALEHVAWLQHGEFPSFAPGSLPPLTHLVWRCPDFQSGVVHTARAATNFLCVLRAACHSIVYLSLHEGMHQTSIASHAERSGGPLSLPRLSTLKLVETVDSALDDVNAPAAGDLPRVLGVLQQHRPFLAMLLSLSATGTSSQLRSVTFA</sequence>
<evidence type="ECO:0000313" key="1">
    <source>
        <dbReference type="EMBL" id="RDX45567.1"/>
    </source>
</evidence>
<reference evidence="1 2" key="1">
    <citation type="journal article" date="2018" name="Biotechnol. Biofuels">
        <title>Integrative visual omics of the white-rot fungus Polyporus brumalis exposes the biotechnological potential of its oxidative enzymes for delignifying raw plant biomass.</title>
        <authorList>
            <person name="Miyauchi S."/>
            <person name="Rancon A."/>
            <person name="Drula E."/>
            <person name="Hage H."/>
            <person name="Chaduli D."/>
            <person name="Favel A."/>
            <person name="Grisel S."/>
            <person name="Henrissat B."/>
            <person name="Herpoel-Gimbert I."/>
            <person name="Ruiz-Duenas F.J."/>
            <person name="Chevret D."/>
            <person name="Hainaut M."/>
            <person name="Lin J."/>
            <person name="Wang M."/>
            <person name="Pangilinan J."/>
            <person name="Lipzen A."/>
            <person name="Lesage-Meessen L."/>
            <person name="Navarro D."/>
            <person name="Riley R."/>
            <person name="Grigoriev I.V."/>
            <person name="Zhou S."/>
            <person name="Raouche S."/>
            <person name="Rosso M.N."/>
        </authorList>
    </citation>
    <scope>NUCLEOTIDE SEQUENCE [LARGE SCALE GENOMIC DNA]</scope>
    <source>
        <strain evidence="1 2">BRFM 1820</strain>
    </source>
</reference>
<evidence type="ECO:0000313" key="2">
    <source>
        <dbReference type="Proteomes" id="UP000256964"/>
    </source>
</evidence>
<name>A0A371CZ70_9APHY</name>
<accession>A0A371CZ70</accession>